<evidence type="ECO:0000313" key="1">
    <source>
        <dbReference type="EMBL" id="KLO12682.1"/>
    </source>
</evidence>
<sequence>MYPQATEPTITARAPIYESHATSTKDLPGDIVGSIVKANDAQTYPMLQAYPQLQSPMQLFGGGGSVATYFQAGGPLANENTLPLNVTMDNSYVQTNQGFENHCVEHPTLGETYSVRSSSFHNAEGPHPLAQGMPSTTYNAQASSKTRDYRERSFHDIVIVTSVACLVASA</sequence>
<proteinExistence type="predicted"/>
<name>A0A0H2RM47_9AGAM</name>
<dbReference type="EMBL" id="KQ085973">
    <property type="protein sequence ID" value="KLO12682.1"/>
    <property type="molecule type" value="Genomic_DNA"/>
</dbReference>
<gene>
    <name evidence="1" type="ORF">SCHPADRAFT_890643</name>
</gene>
<accession>A0A0H2RM47</accession>
<keyword evidence="2" id="KW-1185">Reference proteome</keyword>
<evidence type="ECO:0000313" key="2">
    <source>
        <dbReference type="Proteomes" id="UP000053477"/>
    </source>
</evidence>
<reference evidence="1 2" key="1">
    <citation type="submission" date="2015-04" db="EMBL/GenBank/DDBJ databases">
        <title>Complete genome sequence of Schizopora paradoxa KUC8140, a cosmopolitan wood degrader in East Asia.</title>
        <authorList>
            <consortium name="DOE Joint Genome Institute"/>
            <person name="Min B."/>
            <person name="Park H."/>
            <person name="Jang Y."/>
            <person name="Kim J.-J."/>
            <person name="Kim K.H."/>
            <person name="Pangilinan J."/>
            <person name="Lipzen A."/>
            <person name="Riley R."/>
            <person name="Grigoriev I.V."/>
            <person name="Spatafora J.W."/>
            <person name="Choi I.-G."/>
        </authorList>
    </citation>
    <scope>NUCLEOTIDE SEQUENCE [LARGE SCALE GENOMIC DNA]</scope>
    <source>
        <strain evidence="1 2">KUC8140</strain>
    </source>
</reference>
<protein>
    <submittedName>
        <fullName evidence="1">Uncharacterized protein</fullName>
    </submittedName>
</protein>
<dbReference type="InParanoid" id="A0A0H2RM47"/>
<dbReference type="Proteomes" id="UP000053477">
    <property type="component" value="Unassembled WGS sequence"/>
</dbReference>
<organism evidence="1 2">
    <name type="scientific">Schizopora paradoxa</name>
    <dbReference type="NCBI Taxonomy" id="27342"/>
    <lineage>
        <taxon>Eukaryota</taxon>
        <taxon>Fungi</taxon>
        <taxon>Dikarya</taxon>
        <taxon>Basidiomycota</taxon>
        <taxon>Agaricomycotina</taxon>
        <taxon>Agaricomycetes</taxon>
        <taxon>Hymenochaetales</taxon>
        <taxon>Schizoporaceae</taxon>
        <taxon>Schizopora</taxon>
    </lineage>
</organism>
<dbReference type="AlphaFoldDB" id="A0A0H2RM47"/>